<evidence type="ECO:0008006" key="3">
    <source>
        <dbReference type="Google" id="ProtNLM"/>
    </source>
</evidence>
<dbReference type="RefSeq" id="WP_060348833.1">
    <property type="nucleotide sequence ID" value="NZ_LPLZ01000090.1"/>
</dbReference>
<dbReference type="SUPFAM" id="SSF53335">
    <property type="entry name" value="S-adenosyl-L-methionine-dependent methyltransferases"/>
    <property type="match status" value="1"/>
</dbReference>
<dbReference type="CDD" id="cd02440">
    <property type="entry name" value="AdoMet_MTases"/>
    <property type="match status" value="1"/>
</dbReference>
<dbReference type="Gene3D" id="3.40.50.150">
    <property type="entry name" value="Vaccinia Virus protein VP39"/>
    <property type="match status" value="1"/>
</dbReference>
<name>A0A108E508_9BURK</name>
<dbReference type="AlphaFoldDB" id="A0A108E508"/>
<dbReference type="EMBL" id="LPLZ01000090">
    <property type="protein sequence ID" value="KWN04845.1"/>
    <property type="molecule type" value="Genomic_DNA"/>
</dbReference>
<evidence type="ECO:0000313" key="1">
    <source>
        <dbReference type="EMBL" id="KWN04845.1"/>
    </source>
</evidence>
<dbReference type="InterPro" id="IPR029063">
    <property type="entry name" value="SAM-dependent_MTases_sf"/>
</dbReference>
<comment type="caution">
    <text evidence="1">The sequence shown here is derived from an EMBL/GenBank/DDBJ whole genome shotgun (WGS) entry which is preliminary data.</text>
</comment>
<protein>
    <recommendedName>
        <fullName evidence="3">SAM-dependent methyltransferase</fullName>
    </recommendedName>
</protein>
<reference evidence="1 2" key="1">
    <citation type="submission" date="2015-11" db="EMBL/GenBank/DDBJ databases">
        <title>Expanding the genomic diversity of Burkholderia species for the development of highly accurate diagnostics.</title>
        <authorList>
            <person name="Sahl J."/>
            <person name="Keim P."/>
            <person name="Wagner D."/>
        </authorList>
    </citation>
    <scope>NUCLEOTIDE SEQUENCE [LARGE SCALE GENOMIC DNA]</scope>
    <source>
        <strain evidence="1 2">MSMB793WGS</strain>
    </source>
</reference>
<sequence>MSQVTSSLQISNAAVASLLQSATMQPVRGGKGIYLNLNRAHSEQIEARARMDRLTLLRCSETACCYVPVTDALAAAIADRSIYGALKVADDHYLELMEDARLFVVYSQIIGSWQVGTVHPDVWTAALDHLATQLRAFAIPRLLAKGVAITDLDITDELGLLITQGNRIALPTTQLRHYPAIKRMLEKVGGKYRKGGFDFEHGTDIVDILQRLRAGEDLNPIKDFQFFRSTAPVARRVCEAVNPTIGMRILEPSAGDGALADVLSAAGAEVTCVELWDRNAQLLRRKGYTVLEQDFLDLDPDTVGRFPAIVANPPFTKNQDIAHVSHMLKFLEPGGMVSTVMSTSWMQGSRRTQLAFRQLLEQLDAEVTPIEAGAFKESGTAIATLHVVIRSTASVSTPVLGTAAA</sequence>
<dbReference type="Proteomes" id="UP000068016">
    <property type="component" value="Unassembled WGS sequence"/>
</dbReference>
<accession>A0A108E508</accession>
<organism evidence="1 2">
    <name type="scientific">Burkholderia territorii</name>
    <dbReference type="NCBI Taxonomy" id="1503055"/>
    <lineage>
        <taxon>Bacteria</taxon>
        <taxon>Pseudomonadati</taxon>
        <taxon>Pseudomonadota</taxon>
        <taxon>Betaproteobacteria</taxon>
        <taxon>Burkholderiales</taxon>
        <taxon>Burkholderiaceae</taxon>
        <taxon>Burkholderia</taxon>
        <taxon>Burkholderia cepacia complex</taxon>
    </lineage>
</organism>
<dbReference type="PRINTS" id="PR00507">
    <property type="entry name" value="N12N6MTFRASE"/>
</dbReference>
<evidence type="ECO:0000313" key="2">
    <source>
        <dbReference type="Proteomes" id="UP000068016"/>
    </source>
</evidence>
<gene>
    <name evidence="1" type="ORF">WT83_30585</name>
</gene>
<proteinExistence type="predicted"/>